<dbReference type="AlphaFoldDB" id="A0A5M3ZBE1"/>
<organism evidence="2 3">
    <name type="scientific">Aspergillus terreus</name>
    <dbReference type="NCBI Taxonomy" id="33178"/>
    <lineage>
        <taxon>Eukaryota</taxon>
        <taxon>Fungi</taxon>
        <taxon>Dikarya</taxon>
        <taxon>Ascomycota</taxon>
        <taxon>Pezizomycotina</taxon>
        <taxon>Eurotiomycetes</taxon>
        <taxon>Eurotiomycetidae</taxon>
        <taxon>Eurotiales</taxon>
        <taxon>Aspergillaceae</taxon>
        <taxon>Aspergillus</taxon>
        <taxon>Aspergillus subgen. Circumdati</taxon>
    </lineage>
</organism>
<dbReference type="PANTHER" id="PTHR43205">
    <property type="entry name" value="PROSTAGLANDIN REDUCTASE"/>
    <property type="match status" value="1"/>
</dbReference>
<dbReference type="CDD" id="cd05288">
    <property type="entry name" value="PGDH"/>
    <property type="match status" value="1"/>
</dbReference>
<keyword evidence="3" id="KW-1185">Reference proteome</keyword>
<comment type="caution">
    <text evidence="2">The sequence shown here is derived from an EMBL/GenBank/DDBJ whole genome shotgun (WGS) entry which is preliminary data.</text>
</comment>
<dbReference type="SMART" id="SM00829">
    <property type="entry name" value="PKS_ER"/>
    <property type="match status" value="1"/>
</dbReference>
<name>A0A5M3ZBE1_ASPTE</name>
<dbReference type="Pfam" id="PF16884">
    <property type="entry name" value="ADH_N_2"/>
    <property type="match status" value="1"/>
</dbReference>
<dbReference type="Pfam" id="PF00107">
    <property type="entry name" value="ADH_zinc_N"/>
    <property type="match status" value="1"/>
</dbReference>
<dbReference type="InterPro" id="IPR041694">
    <property type="entry name" value="ADH_N_2"/>
</dbReference>
<reference evidence="2 3" key="1">
    <citation type="submission" date="2020-01" db="EMBL/GenBank/DDBJ databases">
        <title>Aspergillus terreus IFO 6365 whole genome shotgun sequence.</title>
        <authorList>
            <person name="Kanamasa S."/>
            <person name="Takahashi H."/>
        </authorList>
    </citation>
    <scope>NUCLEOTIDE SEQUENCE [LARGE SCALE GENOMIC DNA]</scope>
    <source>
        <strain evidence="2 3">IFO 6365</strain>
    </source>
</reference>
<dbReference type="VEuPathDB" id="FungiDB:ATEG_08284"/>
<dbReference type="InterPro" id="IPR011032">
    <property type="entry name" value="GroES-like_sf"/>
</dbReference>
<dbReference type="SUPFAM" id="SSF51735">
    <property type="entry name" value="NAD(P)-binding Rossmann-fold domains"/>
    <property type="match status" value="1"/>
</dbReference>
<dbReference type="InterPro" id="IPR020843">
    <property type="entry name" value="ER"/>
</dbReference>
<dbReference type="PANTHER" id="PTHR43205:SF19">
    <property type="entry name" value="ENOYL REDUCTASE (ER) DOMAIN-CONTAINING PROTEIN"/>
    <property type="match status" value="1"/>
</dbReference>
<dbReference type="InterPro" id="IPR013149">
    <property type="entry name" value="ADH-like_C"/>
</dbReference>
<dbReference type="Gene3D" id="3.90.180.10">
    <property type="entry name" value="Medium-chain alcohol dehydrogenases, catalytic domain"/>
    <property type="match status" value="1"/>
</dbReference>
<protein>
    <submittedName>
        <fullName evidence="2">Putative NADP-dependent oxidoreductase YfmJ</fullName>
    </submittedName>
</protein>
<dbReference type="InterPro" id="IPR036291">
    <property type="entry name" value="NAD(P)-bd_dom_sf"/>
</dbReference>
<dbReference type="FunFam" id="3.40.50.720:FF:000121">
    <property type="entry name" value="Prostaglandin reductase 2"/>
    <property type="match status" value="1"/>
</dbReference>
<dbReference type="SUPFAM" id="SSF50129">
    <property type="entry name" value="GroES-like"/>
    <property type="match status" value="1"/>
</dbReference>
<evidence type="ECO:0000256" key="1">
    <source>
        <dbReference type="ARBA" id="ARBA00023002"/>
    </source>
</evidence>
<dbReference type="OrthoDB" id="809632at2759"/>
<dbReference type="GO" id="GO:0016628">
    <property type="term" value="F:oxidoreductase activity, acting on the CH-CH group of donors, NAD or NADP as acceptor"/>
    <property type="evidence" value="ECO:0007669"/>
    <property type="project" value="InterPro"/>
</dbReference>
<dbReference type="InterPro" id="IPR045010">
    <property type="entry name" value="MDR_fam"/>
</dbReference>
<sequence>MSSPKQTRCWVLASKPTGNVVLDGENPTFTLQTRSLPALGDNQVLVKTIYLSNDPAQRWWMNDDLPRNVQHLKPVKVGDVMGARGIAEVVESTSSKFKKGDQVIHLAQLGWVEYAVLGDDEVVPIDPLPRGLSDAHYLGAFGANGLTAYYGLVVQCEPKQSDTIVVSGAAGATGSIVVQIAKHLVGARTVIGIAGSDDKCRWVEQLGADICLNYKSPSFAKDLEKATAASANVYFDNVGGEILNQMLPLMAAHGRIAVCGAISSYNGQDALSLPNWFYVIFSRIRIEGFTVADYRSKAGEVRKILAQAVEDGKLQIDEGSHTVVKAAFEDIPRVWARLFEGANKGKLITAL</sequence>
<dbReference type="Proteomes" id="UP000452235">
    <property type="component" value="Unassembled WGS sequence"/>
</dbReference>
<gene>
    <name evidence="2" type="ORF">ATEIFO6365_0012025700</name>
</gene>
<keyword evidence="1" id="KW-0560">Oxidoreductase</keyword>
<evidence type="ECO:0000313" key="3">
    <source>
        <dbReference type="Proteomes" id="UP000452235"/>
    </source>
</evidence>
<proteinExistence type="predicted"/>
<evidence type="ECO:0000313" key="2">
    <source>
        <dbReference type="EMBL" id="GFF20501.1"/>
    </source>
</evidence>
<dbReference type="EMBL" id="BLJY01000012">
    <property type="protein sequence ID" value="GFF20501.1"/>
    <property type="molecule type" value="Genomic_DNA"/>
</dbReference>
<accession>A0A5M3ZBE1</accession>
<dbReference type="Gene3D" id="3.40.50.720">
    <property type="entry name" value="NAD(P)-binding Rossmann-like Domain"/>
    <property type="match status" value="1"/>
</dbReference>